<dbReference type="RefSeq" id="WP_194104902.1">
    <property type="nucleotide sequence ID" value="NZ_JADFFM010000001.1"/>
</dbReference>
<dbReference type="PROSITE" id="PS51257">
    <property type="entry name" value="PROKAR_LIPOPROTEIN"/>
    <property type="match status" value="1"/>
</dbReference>
<gene>
    <name evidence="2" type="ORF">IRJ18_03930</name>
</gene>
<organism evidence="2 3">
    <name type="scientific">Mucilaginibacter boryungensis</name>
    <dbReference type="NCBI Taxonomy" id="768480"/>
    <lineage>
        <taxon>Bacteria</taxon>
        <taxon>Pseudomonadati</taxon>
        <taxon>Bacteroidota</taxon>
        <taxon>Sphingobacteriia</taxon>
        <taxon>Sphingobacteriales</taxon>
        <taxon>Sphingobacteriaceae</taxon>
        <taxon>Mucilaginibacter</taxon>
    </lineage>
</organism>
<protein>
    <submittedName>
        <fullName evidence="2">Uncharacterized protein</fullName>
    </submittedName>
</protein>
<comment type="caution">
    <text evidence="2">The sequence shown here is derived from an EMBL/GenBank/DDBJ whole genome shotgun (WGS) entry which is preliminary data.</text>
</comment>
<dbReference type="Proteomes" id="UP000632774">
    <property type="component" value="Unassembled WGS sequence"/>
</dbReference>
<evidence type="ECO:0000313" key="3">
    <source>
        <dbReference type="Proteomes" id="UP000632774"/>
    </source>
</evidence>
<dbReference type="EMBL" id="JADFFM010000001">
    <property type="protein sequence ID" value="MBE9665497.1"/>
    <property type="molecule type" value="Genomic_DNA"/>
</dbReference>
<keyword evidence="3" id="KW-1185">Reference proteome</keyword>
<accession>A0ABR9XE84</accession>
<feature type="transmembrane region" description="Helical" evidence="1">
    <location>
        <begin position="12"/>
        <end position="30"/>
    </location>
</feature>
<evidence type="ECO:0000256" key="1">
    <source>
        <dbReference type="SAM" id="Phobius"/>
    </source>
</evidence>
<evidence type="ECO:0000313" key="2">
    <source>
        <dbReference type="EMBL" id="MBE9665497.1"/>
    </source>
</evidence>
<name>A0ABR9XE84_9SPHI</name>
<reference evidence="2 3" key="1">
    <citation type="submission" date="2020-10" db="EMBL/GenBank/DDBJ databases">
        <title>Mucilaginibacter mali sp. nov., isolated from rhizosphere soil of apple orchard.</title>
        <authorList>
            <person name="Lee J.-S."/>
            <person name="Kim H.S."/>
            <person name="Kim J.-S."/>
        </authorList>
    </citation>
    <scope>NUCLEOTIDE SEQUENCE [LARGE SCALE GENOMIC DNA]</scope>
    <source>
        <strain evidence="2 3">KCTC 23157</strain>
    </source>
</reference>
<sequence length="364" mass="38697">MKNQTNGKKRVIVTAIGIAAFIFTIALGIYSCTKQKSASPSGSDAKNPNLKVLTAQSAPGGKINFSVVLGNLDVTGPTDVRLENMVFNPTAGTVAATIWEWNSDDEKGKTLYSNHTCSMDGSTQTGVVYAPTGWLVPAGGYYGRTGVYTYVSGVLTINWDAPWAGVHESWNVSNPDGASAMMTFASSNYGITHGRGFGSNRPFTGTGNFKTIGTIPRIAYTGSMVAAIKDKNGVLSTIPTTGIGWKTDGLDLSSFTSSSNGNTLHADLTTSNCNPENGCTAGNTHTGIVYHLASDNTSRAMVYNHFCACLPTETAFPAYTGNLHPYAMMQIIDDNGNMRGMVGIEEQDQAGSIGYQYQLKAYFQ</sequence>
<keyword evidence="1" id="KW-0812">Transmembrane</keyword>
<proteinExistence type="predicted"/>
<keyword evidence="1" id="KW-0472">Membrane</keyword>
<keyword evidence="1" id="KW-1133">Transmembrane helix</keyword>